<dbReference type="EMBL" id="JAPEVG010000029">
    <property type="protein sequence ID" value="KAJ8494970.1"/>
    <property type="molecule type" value="Genomic_DNA"/>
</dbReference>
<dbReference type="SUPFAM" id="SSF81383">
    <property type="entry name" value="F-box domain"/>
    <property type="match status" value="1"/>
</dbReference>
<feature type="binding site" description="axial binding residue" evidence="9">
    <location>
        <position position="512"/>
    </location>
    <ligand>
        <name>heme</name>
        <dbReference type="ChEBI" id="CHEBI:30413"/>
    </ligand>
    <ligandPart>
        <name>Fe</name>
        <dbReference type="ChEBI" id="CHEBI:18248"/>
    </ligandPart>
</feature>
<comment type="cofactor">
    <cofactor evidence="1 9">
        <name>heme</name>
        <dbReference type="ChEBI" id="CHEBI:30413"/>
    </cofactor>
</comment>
<dbReference type="GO" id="GO:0005506">
    <property type="term" value="F:iron ion binding"/>
    <property type="evidence" value="ECO:0007669"/>
    <property type="project" value="InterPro"/>
</dbReference>
<dbReference type="PROSITE" id="PS50181">
    <property type="entry name" value="FBOX"/>
    <property type="match status" value="1"/>
</dbReference>
<dbReference type="PANTHER" id="PTHR24305">
    <property type="entry name" value="CYTOCHROME P450"/>
    <property type="match status" value="1"/>
</dbReference>
<dbReference type="PANTHER" id="PTHR24305:SF166">
    <property type="entry name" value="CYTOCHROME P450 12A4, MITOCHONDRIAL-RELATED"/>
    <property type="match status" value="1"/>
</dbReference>
<keyword evidence="8" id="KW-0503">Monooxygenase</keyword>
<dbReference type="Gene3D" id="1.20.1280.50">
    <property type="match status" value="1"/>
</dbReference>
<evidence type="ECO:0000256" key="4">
    <source>
        <dbReference type="ARBA" id="ARBA00022617"/>
    </source>
</evidence>
<sequence>MAPSLQLQLVGCLLAVLYTVWRIIRPFVVKSPLDNIPGAESDSWLMGNIAKLKHPKDSWAYEKSLVERFGRAFTFYGILNVGVAVACANERTQILMSTIVQMKWLYTYDSRALHSIYIKDQDVFQESDVLTTSFGLFVGPAVIATLGEQHRKQRKMINPAFSVKHLREMNPIFNDVIRKLEIAIASRVKDGPKEIDVLGWMGRTALELIGQGGLGYSFDPLTEDKADEFAESLKSFFPVEGQIPGIIHVSLPKLVRIGPAWIRRKVAEMVPRPFAQRMLRISDAMHAQSVRIIKEKRAALERGDQALKQQVGEGKDLMSVLLRGNMIASAEERLSEEELIAQVSALVLAAMDTTSNALSRTLYQLAQYPDVQEKLRDELKQARDDGAGGLRDLDYDEVMELPYLDAVCRETLRRFPPVRLLERLVTKDAVLPLSSPIKGKDGSMIESIPVGKGMRVLTDLEASNCNKELWGEDAYEWKPERWLKPLPSALEEAHIPGVYSHLMTFIGGSRSCVGFKFSQLEMKLVLATLLPAFKFELSKQPICWNAAGVSYPSVGQHLTKPAMPLVVTSLRGSVALVTMHGDAAFSLSSSIKGPHPLARSRADGSDGDAVGEYFNEEYSDPEAYPMLGQNASSADDLAKSYSESLSLHNAALPVNSLPTEILMVIFYHARRILLDIRFTHVCRRWREVICAMPEFWTSTLRVLPPRRLSPYAQHSEGSSDGCDPLLERCLTLSAPRIIHARLNQVRDIELRSYAPHIDRIAEMTVDYNNIRESTPVLMKLLRQGMPNLTTLHYFPTHRPWILLDTWPAITDAFFPNLRRLDTATSLLTKLSPSLMQSLQHLTLRGYLASHNTHDLAVELGRCPSLVSLTFQSAVPDSWLLTRDAEAHSGFIQLRHLRRLSIEDYAIRIRSILHRAALSPTVHLTLDIRVSEKSSFMSVFSDSTSLHSHILPSISRLYLGCVQAKGHVRILGFIQNGQEQLNVARWHDFAAVLAHIMEPFAGSGATALAIHLPHLPITLERASWDQDGSVPCPMHLRQLELLGGTPLKLKQRFTRWFLRSCGCDGRPTSDESTLCWVFNVERGREQHSREDLWGLEAVLAEHPGQKLGVLELYGTTLSGQIFTNVSRVPTNPARCAEVVEAHMARLSSLVSQVVIV</sequence>
<dbReference type="InterPro" id="IPR050121">
    <property type="entry name" value="Cytochrome_P450_monoxygenase"/>
</dbReference>
<evidence type="ECO:0000313" key="11">
    <source>
        <dbReference type="EMBL" id="KAJ8494970.1"/>
    </source>
</evidence>
<dbReference type="GO" id="GO:0016705">
    <property type="term" value="F:oxidoreductase activity, acting on paired donors, with incorporation or reduction of molecular oxygen"/>
    <property type="evidence" value="ECO:0007669"/>
    <property type="project" value="InterPro"/>
</dbReference>
<keyword evidence="7 9" id="KW-0408">Iron</keyword>
<keyword evidence="4 9" id="KW-0349">Heme</keyword>
<comment type="caution">
    <text evidence="11">The sequence shown here is derived from an EMBL/GenBank/DDBJ whole genome shotgun (WGS) entry which is preliminary data.</text>
</comment>
<dbReference type="AlphaFoldDB" id="A0AAD7U145"/>
<organism evidence="11 12">
    <name type="scientific">Trametes cubensis</name>
    <dbReference type="NCBI Taxonomy" id="1111947"/>
    <lineage>
        <taxon>Eukaryota</taxon>
        <taxon>Fungi</taxon>
        <taxon>Dikarya</taxon>
        <taxon>Basidiomycota</taxon>
        <taxon>Agaricomycotina</taxon>
        <taxon>Agaricomycetes</taxon>
        <taxon>Polyporales</taxon>
        <taxon>Polyporaceae</taxon>
        <taxon>Trametes</taxon>
    </lineage>
</organism>
<comment type="pathway">
    <text evidence="2">Secondary metabolite biosynthesis.</text>
</comment>
<dbReference type="CDD" id="cd11069">
    <property type="entry name" value="CYP_FUM15-like"/>
    <property type="match status" value="1"/>
</dbReference>
<evidence type="ECO:0000256" key="8">
    <source>
        <dbReference type="ARBA" id="ARBA00023033"/>
    </source>
</evidence>
<dbReference type="PRINTS" id="PR00385">
    <property type="entry name" value="P450"/>
</dbReference>
<reference evidence="11" key="1">
    <citation type="submission" date="2022-11" db="EMBL/GenBank/DDBJ databases">
        <title>Genome Sequence of Cubamyces cubensis.</title>
        <authorList>
            <person name="Buettner E."/>
        </authorList>
    </citation>
    <scope>NUCLEOTIDE SEQUENCE</scope>
    <source>
        <strain evidence="11">MPL-01</strain>
    </source>
</reference>
<protein>
    <recommendedName>
        <fullName evidence="10">F-box domain-containing protein</fullName>
    </recommendedName>
</protein>
<dbReference type="Pfam" id="PF00067">
    <property type="entry name" value="p450"/>
    <property type="match status" value="1"/>
</dbReference>
<dbReference type="GO" id="GO:0004497">
    <property type="term" value="F:monooxygenase activity"/>
    <property type="evidence" value="ECO:0007669"/>
    <property type="project" value="UniProtKB-KW"/>
</dbReference>
<dbReference type="InterPro" id="IPR032675">
    <property type="entry name" value="LRR_dom_sf"/>
</dbReference>
<evidence type="ECO:0000313" key="12">
    <source>
        <dbReference type="Proteomes" id="UP001215151"/>
    </source>
</evidence>
<keyword evidence="6" id="KW-0560">Oxidoreductase</keyword>
<dbReference type="SUPFAM" id="SSF48264">
    <property type="entry name" value="Cytochrome P450"/>
    <property type="match status" value="1"/>
</dbReference>
<evidence type="ECO:0000256" key="2">
    <source>
        <dbReference type="ARBA" id="ARBA00005179"/>
    </source>
</evidence>
<evidence type="ECO:0000256" key="9">
    <source>
        <dbReference type="PIRSR" id="PIRSR602401-1"/>
    </source>
</evidence>
<comment type="similarity">
    <text evidence="3">Belongs to the cytochrome P450 family.</text>
</comment>
<dbReference type="InterPro" id="IPR036396">
    <property type="entry name" value="Cyt_P450_sf"/>
</dbReference>
<evidence type="ECO:0000256" key="6">
    <source>
        <dbReference type="ARBA" id="ARBA00023002"/>
    </source>
</evidence>
<dbReference type="Gene3D" id="3.80.10.10">
    <property type="entry name" value="Ribonuclease Inhibitor"/>
    <property type="match status" value="1"/>
</dbReference>
<feature type="domain" description="F-box" evidence="10">
    <location>
        <begin position="651"/>
        <end position="699"/>
    </location>
</feature>
<dbReference type="PRINTS" id="PR00463">
    <property type="entry name" value="EP450I"/>
</dbReference>
<dbReference type="InterPro" id="IPR001128">
    <property type="entry name" value="Cyt_P450"/>
</dbReference>
<dbReference type="Gene3D" id="1.10.630.10">
    <property type="entry name" value="Cytochrome P450"/>
    <property type="match status" value="1"/>
</dbReference>
<dbReference type="InterPro" id="IPR002401">
    <property type="entry name" value="Cyt_P450_E_grp-I"/>
</dbReference>
<accession>A0AAD7U145</accession>
<evidence type="ECO:0000256" key="3">
    <source>
        <dbReference type="ARBA" id="ARBA00010617"/>
    </source>
</evidence>
<dbReference type="Proteomes" id="UP001215151">
    <property type="component" value="Unassembled WGS sequence"/>
</dbReference>
<keyword evidence="12" id="KW-1185">Reference proteome</keyword>
<dbReference type="InterPro" id="IPR036047">
    <property type="entry name" value="F-box-like_dom_sf"/>
</dbReference>
<dbReference type="InterPro" id="IPR001810">
    <property type="entry name" value="F-box_dom"/>
</dbReference>
<evidence type="ECO:0000256" key="1">
    <source>
        <dbReference type="ARBA" id="ARBA00001971"/>
    </source>
</evidence>
<dbReference type="GO" id="GO:0020037">
    <property type="term" value="F:heme binding"/>
    <property type="evidence" value="ECO:0007669"/>
    <property type="project" value="InterPro"/>
</dbReference>
<name>A0AAD7U145_9APHY</name>
<evidence type="ECO:0000259" key="10">
    <source>
        <dbReference type="PROSITE" id="PS50181"/>
    </source>
</evidence>
<evidence type="ECO:0000256" key="7">
    <source>
        <dbReference type="ARBA" id="ARBA00023004"/>
    </source>
</evidence>
<evidence type="ECO:0000256" key="5">
    <source>
        <dbReference type="ARBA" id="ARBA00022723"/>
    </source>
</evidence>
<gene>
    <name evidence="11" type="ORF">ONZ51_g1969</name>
</gene>
<proteinExistence type="inferred from homology"/>
<dbReference type="SUPFAM" id="SSF52058">
    <property type="entry name" value="L domain-like"/>
    <property type="match status" value="1"/>
</dbReference>
<keyword evidence="5 9" id="KW-0479">Metal-binding</keyword>